<dbReference type="GO" id="GO:0004077">
    <property type="term" value="F:biotin--[biotin carboxyl-carrier protein] ligase activity"/>
    <property type="evidence" value="ECO:0007669"/>
    <property type="project" value="UniProtKB-EC"/>
</dbReference>
<dbReference type="Proteomes" id="UP000553706">
    <property type="component" value="Unassembled WGS sequence"/>
</dbReference>
<organism evidence="3 4">
    <name type="scientific">Acidocella aromatica</name>
    <dbReference type="NCBI Taxonomy" id="1303579"/>
    <lineage>
        <taxon>Bacteria</taxon>
        <taxon>Pseudomonadati</taxon>
        <taxon>Pseudomonadota</taxon>
        <taxon>Alphaproteobacteria</taxon>
        <taxon>Acetobacterales</taxon>
        <taxon>Acidocellaceae</taxon>
        <taxon>Acidocella</taxon>
    </lineage>
</organism>
<dbReference type="EMBL" id="JACHFJ010000003">
    <property type="protein sequence ID" value="MBB5372890.1"/>
    <property type="molecule type" value="Genomic_DNA"/>
</dbReference>
<protein>
    <submittedName>
        <fullName evidence="3">BirA family biotin operon repressor/biotin-[acetyl-CoA-carboxylase] ligase</fullName>
        <ecNumber evidence="3">6.3.4.15</ecNumber>
    </submittedName>
</protein>
<comment type="caution">
    <text evidence="3">The sequence shown here is derived from an EMBL/GenBank/DDBJ whole genome shotgun (WGS) entry which is preliminary data.</text>
</comment>
<dbReference type="InterPro" id="IPR004408">
    <property type="entry name" value="Biotin_CoA_COase_ligase"/>
</dbReference>
<proteinExistence type="predicted"/>
<sequence>MIPWRLEVFDELGSTADACAERARAGEPEGLAILALKQTAGRGSRGRSWQAPEGNLNLSVLLRPARPLAEAGMFALLTGIAVAEALEQFFAPPTSLKWPNDVLIGDAKLAGILIDAAPAANRMDWLAIGIGMNLRTAPEIAGRRTTSLAAHGVSLTAQQMAEGLLARLGAWQEAPAADIRAAWLARAHPVGTPMRIQSGGQLLEGTFAGLSPAGELLLCSKNRIDTVNTGEVLLGQA</sequence>
<dbReference type="PANTHER" id="PTHR12835:SF5">
    <property type="entry name" value="BIOTIN--PROTEIN LIGASE"/>
    <property type="match status" value="1"/>
</dbReference>
<evidence type="ECO:0000259" key="2">
    <source>
        <dbReference type="PROSITE" id="PS51733"/>
    </source>
</evidence>
<dbReference type="Gene3D" id="3.30.930.10">
    <property type="entry name" value="Bira Bifunctional Protein, Domain 2"/>
    <property type="match status" value="1"/>
</dbReference>
<keyword evidence="1 3" id="KW-0436">Ligase</keyword>
<dbReference type="RefSeq" id="WP_183265907.1">
    <property type="nucleotide sequence ID" value="NZ_JACHFJ010000003.1"/>
</dbReference>
<dbReference type="CDD" id="cd16442">
    <property type="entry name" value="BPL"/>
    <property type="match status" value="1"/>
</dbReference>
<dbReference type="SUPFAM" id="SSF55681">
    <property type="entry name" value="Class II aaRS and biotin synthetases"/>
    <property type="match status" value="1"/>
</dbReference>
<dbReference type="EC" id="6.3.4.15" evidence="3"/>
<dbReference type="AlphaFoldDB" id="A0A840VN65"/>
<accession>A0A840VN65</accession>
<dbReference type="Pfam" id="PF03099">
    <property type="entry name" value="BPL_LplA_LipB"/>
    <property type="match status" value="1"/>
</dbReference>
<dbReference type="NCBIfam" id="TIGR00121">
    <property type="entry name" value="birA_ligase"/>
    <property type="match status" value="1"/>
</dbReference>
<name>A0A840VN65_9PROT</name>
<gene>
    <name evidence="3" type="ORF">HNP71_001141</name>
</gene>
<dbReference type="PROSITE" id="PS51733">
    <property type="entry name" value="BPL_LPL_CATALYTIC"/>
    <property type="match status" value="1"/>
</dbReference>
<dbReference type="InterPro" id="IPR045864">
    <property type="entry name" value="aa-tRNA-synth_II/BPL/LPL"/>
</dbReference>
<evidence type="ECO:0000313" key="3">
    <source>
        <dbReference type="EMBL" id="MBB5372890.1"/>
    </source>
</evidence>
<dbReference type="GO" id="GO:0005737">
    <property type="term" value="C:cytoplasm"/>
    <property type="evidence" value="ECO:0007669"/>
    <property type="project" value="TreeGrafter"/>
</dbReference>
<reference evidence="3 4" key="1">
    <citation type="submission" date="2020-08" db="EMBL/GenBank/DDBJ databases">
        <title>Genomic Encyclopedia of Type Strains, Phase IV (KMG-IV): sequencing the most valuable type-strain genomes for metagenomic binning, comparative biology and taxonomic classification.</title>
        <authorList>
            <person name="Goeker M."/>
        </authorList>
    </citation>
    <scope>NUCLEOTIDE SEQUENCE [LARGE SCALE GENOMIC DNA]</scope>
    <source>
        <strain evidence="3 4">DSM 27026</strain>
    </source>
</reference>
<keyword evidence="4" id="KW-1185">Reference proteome</keyword>
<feature type="domain" description="BPL/LPL catalytic" evidence="2">
    <location>
        <begin position="1"/>
        <end position="176"/>
    </location>
</feature>
<dbReference type="InterPro" id="IPR004143">
    <property type="entry name" value="BPL_LPL_catalytic"/>
</dbReference>
<evidence type="ECO:0000313" key="4">
    <source>
        <dbReference type="Proteomes" id="UP000553706"/>
    </source>
</evidence>
<evidence type="ECO:0000256" key="1">
    <source>
        <dbReference type="ARBA" id="ARBA00022598"/>
    </source>
</evidence>
<dbReference type="PANTHER" id="PTHR12835">
    <property type="entry name" value="BIOTIN PROTEIN LIGASE"/>
    <property type="match status" value="1"/>
</dbReference>